<evidence type="ECO:0000313" key="4">
    <source>
        <dbReference type="EMBL" id="GFH58352.1"/>
    </source>
</evidence>
<reference evidence="4 5" key="1">
    <citation type="journal article" date="2021" name="Sci. Rep.">
        <title>The genome of the diatom Chaetoceros tenuissimus carries an ancient integrated fragment of an extant virus.</title>
        <authorList>
            <person name="Hongo Y."/>
            <person name="Kimura K."/>
            <person name="Takaki Y."/>
            <person name="Yoshida Y."/>
            <person name="Baba S."/>
            <person name="Kobayashi G."/>
            <person name="Nagasaki K."/>
            <person name="Hano T."/>
            <person name="Tomaru Y."/>
        </authorList>
    </citation>
    <scope>NUCLEOTIDE SEQUENCE [LARGE SCALE GENOMIC DNA]</scope>
    <source>
        <strain evidence="4 5">NIES-3715</strain>
    </source>
</reference>
<dbReference type="SUPFAM" id="SSF52266">
    <property type="entry name" value="SGNH hydrolase"/>
    <property type="match status" value="1"/>
</dbReference>
<gene>
    <name evidence="4" type="ORF">CTEN210_14828</name>
</gene>
<dbReference type="Pfam" id="PF03629">
    <property type="entry name" value="SASA"/>
    <property type="match status" value="1"/>
</dbReference>
<organism evidence="4 5">
    <name type="scientific">Chaetoceros tenuissimus</name>
    <dbReference type="NCBI Taxonomy" id="426638"/>
    <lineage>
        <taxon>Eukaryota</taxon>
        <taxon>Sar</taxon>
        <taxon>Stramenopiles</taxon>
        <taxon>Ochrophyta</taxon>
        <taxon>Bacillariophyta</taxon>
        <taxon>Coscinodiscophyceae</taxon>
        <taxon>Chaetocerotophycidae</taxon>
        <taxon>Chaetocerotales</taxon>
        <taxon>Chaetocerotaceae</taxon>
        <taxon>Chaetoceros</taxon>
    </lineage>
</organism>
<evidence type="ECO:0000256" key="2">
    <source>
        <dbReference type="SAM" id="SignalP"/>
    </source>
</evidence>
<keyword evidence="2" id="KW-0732">Signal</keyword>
<dbReference type="Proteomes" id="UP001054902">
    <property type="component" value="Unassembled WGS sequence"/>
</dbReference>
<dbReference type="GO" id="GO:0016787">
    <property type="term" value="F:hydrolase activity"/>
    <property type="evidence" value="ECO:0007669"/>
    <property type="project" value="UniProtKB-KW"/>
</dbReference>
<dbReference type="Gene3D" id="3.40.50.1110">
    <property type="entry name" value="SGNH hydrolase"/>
    <property type="match status" value="1"/>
</dbReference>
<keyword evidence="1" id="KW-0378">Hydrolase</keyword>
<sequence length="581" mass="65841">MKNSSIIYTFLLLSSQLGKIHCASIPKFCQGSSIPCESDSECETTCTYPYDWTASQKPDQSKRLKVFIMMGQSNMMGYGQIEPADRQGTLLYEINQGKYSHLVKSMNSTGHVEWSSRSDVRIVHRNTIIDGNADLQVRWNGEKHAYIGPEIQFGHVVGHIYQNPVLIIKVGTGGRSLGWDFLPRGSQRFSYGTKSYPGHHECPQISKINSYEGSDQECGSCSSSDSEWKNCHLHWTSKEQCLACGVGMKSYAGYQYDMDLENVKDTLSNIEQYYPEYQGQGFDIEGFVFWQGFNDSLFDAYTMKYKENLQRYIETLFEDYQDYPGRKKFLLASVAFGGYDEAHADNSFQGYNQNEKKIFEAQMSVDGEIEAKNEGKVKAIDVRSLWRTHSVSPIRGRRFHYNHNVNTYMDVGEALGWAMINFLNDEHEFQAMPLPTALPSTVPTISSSPTSATCEDDSSYIFEKSPGVYKSCSFLSTSDKVLTMTRRMQYCYSDDNCNSRSLLGMKCRESCGFCEENYNACEAFSQCLDDSTFTFIIKSGKPKDCSWISKSKKPRVVKKRKKKYCSLSDVGEACQASCSTC</sequence>
<feature type="chain" id="PRO_5042223120" evidence="2">
    <location>
        <begin position="23"/>
        <end position="581"/>
    </location>
</feature>
<name>A0AAD3HC38_9STRA</name>
<feature type="domain" description="Sialate O-acetylesterase" evidence="3">
    <location>
        <begin position="64"/>
        <end position="180"/>
    </location>
</feature>
<dbReference type="InterPro" id="IPR036514">
    <property type="entry name" value="SGNH_hydro_sf"/>
</dbReference>
<evidence type="ECO:0000256" key="1">
    <source>
        <dbReference type="ARBA" id="ARBA00022801"/>
    </source>
</evidence>
<dbReference type="AlphaFoldDB" id="A0AAD3HC38"/>
<keyword evidence="5" id="KW-1185">Reference proteome</keyword>
<accession>A0AAD3HC38</accession>
<feature type="signal peptide" evidence="2">
    <location>
        <begin position="1"/>
        <end position="22"/>
    </location>
</feature>
<evidence type="ECO:0000259" key="3">
    <source>
        <dbReference type="Pfam" id="PF03629"/>
    </source>
</evidence>
<proteinExistence type="predicted"/>
<evidence type="ECO:0000313" key="5">
    <source>
        <dbReference type="Proteomes" id="UP001054902"/>
    </source>
</evidence>
<dbReference type="EMBL" id="BLLK01000062">
    <property type="protein sequence ID" value="GFH58352.1"/>
    <property type="molecule type" value="Genomic_DNA"/>
</dbReference>
<protein>
    <submittedName>
        <fullName evidence="4">Sialate O-acetylesterase</fullName>
    </submittedName>
</protein>
<comment type="caution">
    <text evidence="4">The sequence shown here is derived from an EMBL/GenBank/DDBJ whole genome shotgun (WGS) entry which is preliminary data.</text>
</comment>
<dbReference type="InterPro" id="IPR005181">
    <property type="entry name" value="SASA"/>
</dbReference>